<keyword evidence="13" id="KW-1185">Reference proteome</keyword>
<reference evidence="13" key="1">
    <citation type="journal article" date="2019" name="Database">
        <title>The radish genome database (RadishGD): an integrated information resource for radish genomics.</title>
        <authorList>
            <person name="Yu H.J."/>
            <person name="Baek S."/>
            <person name="Lee Y.J."/>
            <person name="Cho A."/>
            <person name="Mun J.H."/>
        </authorList>
    </citation>
    <scope>NUCLEOTIDE SEQUENCE [LARGE SCALE GENOMIC DNA]</scope>
    <source>
        <strain evidence="13">cv. WK10039</strain>
    </source>
</reference>
<dbReference type="AlphaFoldDB" id="A0A9W3D5K7"/>
<dbReference type="KEGG" id="rsz:108841795"/>
<keyword evidence="5 9" id="KW-0119">Carbohydrate metabolism</keyword>
<accession>A0A9W3D5K7</accession>
<evidence type="ECO:0000313" key="13">
    <source>
        <dbReference type="Proteomes" id="UP000504610"/>
    </source>
</evidence>
<dbReference type="Proteomes" id="UP000504610">
    <property type="component" value="Chromosome 2"/>
</dbReference>
<feature type="domain" description="Glycoside hydrolase family 9" evidence="12">
    <location>
        <begin position="24"/>
        <end position="469"/>
    </location>
</feature>
<dbReference type="FunFam" id="1.50.10.10:FF:000020">
    <property type="entry name" value="Endoglucanase"/>
    <property type="match status" value="1"/>
</dbReference>
<evidence type="ECO:0000256" key="6">
    <source>
        <dbReference type="ARBA" id="ARBA00023295"/>
    </source>
</evidence>
<evidence type="ECO:0000256" key="11">
    <source>
        <dbReference type="RuleBase" id="RU361166"/>
    </source>
</evidence>
<keyword evidence="7" id="KW-0961">Cell wall biogenesis/degradation</keyword>
<dbReference type="PROSITE" id="PS00592">
    <property type="entry name" value="GH9_2"/>
    <property type="match status" value="1"/>
</dbReference>
<dbReference type="InterPro" id="IPR008928">
    <property type="entry name" value="6-hairpin_glycosidase_sf"/>
</dbReference>
<dbReference type="Pfam" id="PF00759">
    <property type="entry name" value="Glyco_hydro_9"/>
    <property type="match status" value="1"/>
</dbReference>
<dbReference type="InterPro" id="IPR018221">
    <property type="entry name" value="Glyco_hydro_9_His_AS"/>
</dbReference>
<dbReference type="GO" id="GO:0030245">
    <property type="term" value="P:cellulose catabolic process"/>
    <property type="evidence" value="ECO:0007669"/>
    <property type="project" value="UniProtKB-KW"/>
</dbReference>
<evidence type="ECO:0000256" key="10">
    <source>
        <dbReference type="PROSITE-ProRule" id="PRU10060"/>
    </source>
</evidence>
<dbReference type="SUPFAM" id="SSF48208">
    <property type="entry name" value="Six-hairpin glycosidases"/>
    <property type="match status" value="1"/>
</dbReference>
<evidence type="ECO:0000259" key="12">
    <source>
        <dbReference type="Pfam" id="PF00759"/>
    </source>
</evidence>
<evidence type="ECO:0000313" key="14">
    <source>
        <dbReference type="RefSeq" id="XP_056859151.1"/>
    </source>
</evidence>
<evidence type="ECO:0000256" key="9">
    <source>
        <dbReference type="PROSITE-ProRule" id="PRU10059"/>
    </source>
</evidence>
<dbReference type="GeneID" id="108841795"/>
<evidence type="ECO:0000256" key="5">
    <source>
        <dbReference type="ARBA" id="ARBA00023277"/>
    </source>
</evidence>
<gene>
    <name evidence="14" type="primary">LOC108841795</name>
</gene>
<organism evidence="13 14">
    <name type="scientific">Raphanus sativus</name>
    <name type="common">Radish</name>
    <name type="synonym">Raphanus raphanistrum var. sativus</name>
    <dbReference type="NCBI Taxonomy" id="3726"/>
    <lineage>
        <taxon>Eukaryota</taxon>
        <taxon>Viridiplantae</taxon>
        <taxon>Streptophyta</taxon>
        <taxon>Embryophyta</taxon>
        <taxon>Tracheophyta</taxon>
        <taxon>Spermatophyta</taxon>
        <taxon>Magnoliopsida</taxon>
        <taxon>eudicotyledons</taxon>
        <taxon>Gunneridae</taxon>
        <taxon>Pentapetalae</taxon>
        <taxon>rosids</taxon>
        <taxon>malvids</taxon>
        <taxon>Brassicales</taxon>
        <taxon>Brassicaceae</taxon>
        <taxon>Brassiceae</taxon>
        <taxon>Raphanus</taxon>
    </lineage>
</organism>
<dbReference type="RefSeq" id="XP_056859151.1">
    <property type="nucleotide sequence ID" value="XM_057003171.1"/>
</dbReference>
<comment type="catalytic activity">
    <reaction evidence="1 11">
        <text>Endohydrolysis of (1-&gt;4)-beta-D-glucosidic linkages in cellulose, lichenin and cereal beta-D-glucans.</text>
        <dbReference type="EC" id="3.2.1.4"/>
    </reaction>
</comment>
<evidence type="ECO:0000256" key="3">
    <source>
        <dbReference type="ARBA" id="ARBA00022801"/>
    </source>
</evidence>
<keyword evidence="8 9" id="KW-0624">Polysaccharide degradation</keyword>
<protein>
    <recommendedName>
        <fullName evidence="11">Endoglucanase</fullName>
        <ecNumber evidence="11">3.2.1.4</ecNumber>
    </recommendedName>
</protein>
<evidence type="ECO:0000256" key="2">
    <source>
        <dbReference type="ARBA" id="ARBA00007072"/>
    </source>
</evidence>
<feature type="active site" evidence="9">
    <location>
        <position position="398"/>
    </location>
</feature>
<dbReference type="OrthoDB" id="10257085at2759"/>
<keyword evidence="11" id="KW-0732">Signal</keyword>
<feature type="active site" evidence="10">
    <location>
        <position position="449"/>
    </location>
</feature>
<dbReference type="GO" id="GO:0008810">
    <property type="term" value="F:cellulase activity"/>
    <property type="evidence" value="ECO:0007669"/>
    <property type="project" value="UniProtKB-EC"/>
</dbReference>
<dbReference type="InterPro" id="IPR012341">
    <property type="entry name" value="6hp_glycosidase-like_sf"/>
</dbReference>
<feature type="active site" evidence="10">
    <location>
        <position position="458"/>
    </location>
</feature>
<dbReference type="Gene3D" id="1.50.10.10">
    <property type="match status" value="1"/>
</dbReference>
<reference evidence="14" key="2">
    <citation type="submission" date="2025-08" db="UniProtKB">
        <authorList>
            <consortium name="RefSeq"/>
        </authorList>
    </citation>
    <scope>IDENTIFICATION</scope>
    <source>
        <tissue evidence="14">Leaf</tissue>
    </source>
</reference>
<evidence type="ECO:0000256" key="1">
    <source>
        <dbReference type="ARBA" id="ARBA00000966"/>
    </source>
</evidence>
<name>A0A9W3D5K7_RAPSA</name>
<feature type="signal peptide" evidence="11">
    <location>
        <begin position="1"/>
        <end position="21"/>
    </location>
</feature>
<dbReference type="EC" id="3.2.1.4" evidence="11"/>
<keyword evidence="4 11" id="KW-0136">Cellulose degradation</keyword>
<keyword evidence="3 9" id="KW-0378">Hydrolase</keyword>
<evidence type="ECO:0000256" key="4">
    <source>
        <dbReference type="ARBA" id="ARBA00023001"/>
    </source>
</evidence>
<dbReference type="PANTHER" id="PTHR22298">
    <property type="entry name" value="ENDO-1,4-BETA-GLUCANASE"/>
    <property type="match status" value="1"/>
</dbReference>
<sequence length="480" mass="52622">MGKLLVIVLVCIFMAFHSLEALDYGDALNKSILFFEGQRSGKLPVSQRVTWRADSALSDGQPDNVNLIGGYYDAGDNVKFVWPMSFTTTLLSWAAIEYQNAISSVNQLGYLRSSIKWGTDFILRAHTSPTTLYTQVGDGNSDHSCWERPEDMDTPRTLYKIDSSSSGSEAAGEAAAALASAALVFKPVDSNYSTILLNHAKSLFEFADRYRGSYQASCPFYCSYSGYKDELLWAAAWLYKATGESKYISYVISNREWSQAVNEFSWDNKFAGAQALLASEFYKGKNDLGEFKNDVESFACALMPGSSSQQIKPTPGGLLFTRDSSNLQYVTAAVTVLFHYSKTLTQAQVGSIQCGSTKFTVSQIQNFSKSQVDYILGNNPMKMSYMVGFGNKYPTQLHHRGSSLPSIKSKPEKIGCNGGFSYYNSDQPNPNVHTGAIVGGPNSADQFSDKRSDYSHAEPTTYINAAFIGPVAALIGLNSN</sequence>
<keyword evidence="6 9" id="KW-0326">Glycosidase</keyword>
<dbReference type="InterPro" id="IPR033126">
    <property type="entry name" value="Glyco_hydro_9_Asp/Glu_AS"/>
</dbReference>
<evidence type="ECO:0000256" key="8">
    <source>
        <dbReference type="ARBA" id="ARBA00023326"/>
    </source>
</evidence>
<dbReference type="PROSITE" id="PS00698">
    <property type="entry name" value="GH9_3"/>
    <property type="match status" value="1"/>
</dbReference>
<evidence type="ECO:0000256" key="7">
    <source>
        <dbReference type="ARBA" id="ARBA00023316"/>
    </source>
</evidence>
<proteinExistence type="inferred from homology"/>
<feature type="chain" id="PRO_5041018185" description="Endoglucanase" evidence="11">
    <location>
        <begin position="22"/>
        <end position="480"/>
    </location>
</feature>
<comment type="similarity">
    <text evidence="2 9 11">Belongs to the glycosyl hydrolase 9 (cellulase E) family.</text>
</comment>
<dbReference type="InterPro" id="IPR001701">
    <property type="entry name" value="Glyco_hydro_9"/>
</dbReference>
<dbReference type="GO" id="GO:0071555">
    <property type="term" value="P:cell wall organization"/>
    <property type="evidence" value="ECO:0007669"/>
    <property type="project" value="UniProtKB-KW"/>
</dbReference>